<keyword evidence="3 5" id="KW-1133">Transmembrane helix</keyword>
<dbReference type="GeneID" id="64188201"/>
<dbReference type="EMBL" id="JASNVP010000016">
    <property type="protein sequence ID" value="MDK4327066.1"/>
    <property type="molecule type" value="Genomic_DNA"/>
</dbReference>
<feature type="transmembrane region" description="Helical" evidence="5">
    <location>
        <begin position="153"/>
        <end position="174"/>
    </location>
</feature>
<evidence type="ECO:0000256" key="2">
    <source>
        <dbReference type="ARBA" id="ARBA00022692"/>
    </source>
</evidence>
<dbReference type="Pfam" id="PF05090">
    <property type="entry name" value="HTTM"/>
    <property type="match status" value="1"/>
</dbReference>
<gene>
    <name evidence="7" type="ORF">QPX54_11205</name>
</gene>
<dbReference type="SMART" id="SM00752">
    <property type="entry name" value="HTTM"/>
    <property type="match status" value="1"/>
</dbReference>
<keyword evidence="4 5" id="KW-0472">Membrane</keyword>
<accession>A0AAP4BX45</accession>
<protein>
    <submittedName>
        <fullName evidence="7">HTTM domain-containing protein</fullName>
    </submittedName>
</protein>
<name>A0AAP4BX45_9CORY</name>
<dbReference type="Proteomes" id="UP001226160">
    <property type="component" value="Unassembled WGS sequence"/>
</dbReference>
<proteinExistence type="predicted"/>
<dbReference type="InterPro" id="IPR023894">
    <property type="entry name" value="Sporulation_SdpB"/>
</dbReference>
<organism evidence="7 8">
    <name type="scientific">Corynebacterium propinquum</name>
    <dbReference type="NCBI Taxonomy" id="43769"/>
    <lineage>
        <taxon>Bacteria</taxon>
        <taxon>Bacillati</taxon>
        <taxon>Actinomycetota</taxon>
        <taxon>Actinomycetes</taxon>
        <taxon>Mycobacteriales</taxon>
        <taxon>Corynebacteriaceae</taxon>
        <taxon>Corynebacterium</taxon>
    </lineage>
</organism>
<feature type="transmembrane region" description="Helical" evidence="5">
    <location>
        <begin position="114"/>
        <end position="132"/>
    </location>
</feature>
<sequence length="306" mass="33973">MYIKSLADSTFSGAYGIGRSLVALGLLLTVSMDGSSILFAPDDTRFPMGRCGTGEILDQTLFCLFGFEAGRWIAVLTFLLVVFGAFPALTAIPFAYAAWSLQATLAIPEGGDQLASNLAIIMMPIGLLDWRWNQWMKRGISFDRFMQWPEFGSGVRFTGLIVIWIQMSIVYFFAAVEKLAVDEWLEGTAIYYWASDPNFGAVGIRQQIFSLFTNSPWFVVLITWGTLLLEFMLAFGWLSQGRTKRRLMIAGIIFHLGIALIMGLVSFSIIMSGALILYLGVVKSSKLNDGLTGDRFRNCETELVAH</sequence>
<comment type="caution">
    <text evidence="7">The sequence shown here is derived from an EMBL/GenBank/DDBJ whole genome shotgun (WGS) entry which is preliminary data.</text>
</comment>
<dbReference type="PANTHER" id="PTHR39535">
    <property type="entry name" value="SPORULATION-DELAYING PROTEIN SDPB"/>
    <property type="match status" value="1"/>
</dbReference>
<comment type="subcellular location">
    <subcellularLocation>
        <location evidence="1">Endomembrane system</location>
        <topology evidence="1">Multi-pass membrane protein</topology>
    </subcellularLocation>
</comment>
<dbReference type="NCBIfam" id="TIGR04033">
    <property type="entry name" value="export_SdpB"/>
    <property type="match status" value="1"/>
</dbReference>
<feature type="transmembrane region" description="Helical" evidence="5">
    <location>
        <begin position="72"/>
        <end position="94"/>
    </location>
</feature>
<dbReference type="RefSeq" id="WP_147579094.1">
    <property type="nucleotide sequence ID" value="NZ_CABIYR010000006.1"/>
</dbReference>
<keyword evidence="2 5" id="KW-0812">Transmembrane</keyword>
<evidence type="ECO:0000256" key="4">
    <source>
        <dbReference type="ARBA" id="ARBA00023136"/>
    </source>
</evidence>
<evidence type="ECO:0000313" key="8">
    <source>
        <dbReference type="Proteomes" id="UP001226160"/>
    </source>
</evidence>
<evidence type="ECO:0000259" key="6">
    <source>
        <dbReference type="SMART" id="SM00752"/>
    </source>
</evidence>
<evidence type="ECO:0000256" key="3">
    <source>
        <dbReference type="ARBA" id="ARBA00022989"/>
    </source>
</evidence>
<dbReference type="AlphaFoldDB" id="A0AAP4BX45"/>
<dbReference type="PANTHER" id="PTHR39535:SF2">
    <property type="entry name" value="HTTM DOMAIN-CONTAINING PROTEIN"/>
    <property type="match status" value="1"/>
</dbReference>
<feature type="domain" description="HTTM-like" evidence="6">
    <location>
        <begin position="7"/>
        <end position="283"/>
    </location>
</feature>
<dbReference type="InterPro" id="IPR052964">
    <property type="entry name" value="Sporulation_signal_mat"/>
</dbReference>
<feature type="transmembrane region" description="Helical" evidence="5">
    <location>
        <begin position="250"/>
        <end position="279"/>
    </location>
</feature>
<feature type="transmembrane region" description="Helical" evidence="5">
    <location>
        <begin position="217"/>
        <end position="238"/>
    </location>
</feature>
<dbReference type="InterPro" id="IPR011020">
    <property type="entry name" value="HTTM-like"/>
</dbReference>
<reference evidence="7" key="1">
    <citation type="submission" date="2023-05" db="EMBL/GenBank/DDBJ databases">
        <title>Metabolic capabilities are highly conserved among human nasal-associated Corynebacterium species in pangenomic analyses.</title>
        <authorList>
            <person name="Tran T.H."/>
            <person name="Roberts A.Q."/>
            <person name="Escapa I.F."/>
            <person name="Gao W."/>
            <person name="Conlan S."/>
            <person name="Kong H."/>
            <person name="Segre J.A."/>
            <person name="Kelly M.S."/>
            <person name="Lemon K.P."/>
        </authorList>
    </citation>
    <scope>NUCLEOTIDE SEQUENCE</scope>
    <source>
        <strain evidence="7">KPL2654</strain>
    </source>
</reference>
<evidence type="ECO:0000256" key="5">
    <source>
        <dbReference type="SAM" id="Phobius"/>
    </source>
</evidence>
<evidence type="ECO:0000256" key="1">
    <source>
        <dbReference type="ARBA" id="ARBA00004127"/>
    </source>
</evidence>
<evidence type="ECO:0000313" key="7">
    <source>
        <dbReference type="EMBL" id="MDK4327066.1"/>
    </source>
</evidence>
<dbReference type="GO" id="GO:0012505">
    <property type="term" value="C:endomembrane system"/>
    <property type="evidence" value="ECO:0007669"/>
    <property type="project" value="UniProtKB-SubCell"/>
</dbReference>
<dbReference type="InterPro" id="IPR053934">
    <property type="entry name" value="HTTM_dom"/>
</dbReference>